<feature type="domain" description="Penicillin-binding protein dimerisation" evidence="12">
    <location>
        <begin position="108"/>
        <end position="187"/>
    </location>
</feature>
<evidence type="ECO:0000313" key="14">
    <source>
        <dbReference type="Proteomes" id="UP000034320"/>
    </source>
</evidence>
<keyword evidence="13" id="KW-0808">Transferase</keyword>
<dbReference type="GO" id="GO:0046677">
    <property type="term" value="P:response to antibiotic"/>
    <property type="evidence" value="ECO:0007669"/>
    <property type="project" value="UniProtKB-KW"/>
</dbReference>
<feature type="transmembrane region" description="Helical" evidence="10">
    <location>
        <begin position="38"/>
        <end position="62"/>
    </location>
</feature>
<evidence type="ECO:0000256" key="2">
    <source>
        <dbReference type="ARBA" id="ARBA00004236"/>
    </source>
</evidence>
<keyword evidence="6" id="KW-0573">Peptidoglycan synthesis</keyword>
<dbReference type="InterPro" id="IPR005311">
    <property type="entry name" value="PBP_dimer"/>
</dbReference>
<evidence type="ECO:0000256" key="3">
    <source>
        <dbReference type="ARBA" id="ARBA00022475"/>
    </source>
</evidence>
<dbReference type="InterPro" id="IPR036138">
    <property type="entry name" value="PBP_dimer_sf"/>
</dbReference>
<name>A0A0G1BNX3_9BACT</name>
<evidence type="ECO:0000256" key="1">
    <source>
        <dbReference type="ARBA" id="ARBA00004167"/>
    </source>
</evidence>
<dbReference type="GO" id="GO:0005886">
    <property type="term" value="C:plasma membrane"/>
    <property type="evidence" value="ECO:0007669"/>
    <property type="project" value="TreeGrafter"/>
</dbReference>
<keyword evidence="9" id="KW-0961">Cell wall biogenesis/degradation</keyword>
<evidence type="ECO:0000259" key="11">
    <source>
        <dbReference type="Pfam" id="PF00905"/>
    </source>
</evidence>
<feature type="domain" description="Penicillin-binding protein transpeptidase" evidence="11">
    <location>
        <begin position="220"/>
        <end position="560"/>
    </location>
</feature>
<dbReference type="AlphaFoldDB" id="A0A0G1BNX3"/>
<organism evidence="13 14">
    <name type="scientific">Candidatus Gottesmanbacteria bacterium GW2011_GWA2_42_18</name>
    <dbReference type="NCBI Taxonomy" id="1618442"/>
    <lineage>
        <taxon>Bacteria</taxon>
        <taxon>Candidatus Gottesmaniibacteriota</taxon>
    </lineage>
</organism>
<comment type="subcellular location">
    <subcellularLocation>
        <location evidence="2">Cell membrane</location>
    </subcellularLocation>
    <subcellularLocation>
        <location evidence="1">Membrane</location>
        <topology evidence="1">Single-pass membrane protein</topology>
    </subcellularLocation>
</comment>
<comment type="caution">
    <text evidence="13">The sequence shown here is derived from an EMBL/GenBank/DDBJ whole genome shotgun (WGS) entry which is preliminary data.</text>
</comment>
<evidence type="ECO:0000256" key="7">
    <source>
        <dbReference type="ARBA" id="ARBA00022989"/>
    </source>
</evidence>
<dbReference type="PATRIC" id="fig|1618442.3.peg.13"/>
<dbReference type="Gene3D" id="3.90.1310.10">
    <property type="entry name" value="Penicillin-binding protein 2a (Domain 2)"/>
    <property type="match status" value="1"/>
</dbReference>
<dbReference type="SUPFAM" id="SSF56519">
    <property type="entry name" value="Penicillin binding protein dimerisation domain"/>
    <property type="match status" value="1"/>
</dbReference>
<dbReference type="PANTHER" id="PTHR30627">
    <property type="entry name" value="PEPTIDOGLYCAN D,D-TRANSPEPTIDASE"/>
    <property type="match status" value="1"/>
</dbReference>
<evidence type="ECO:0000259" key="12">
    <source>
        <dbReference type="Pfam" id="PF03717"/>
    </source>
</evidence>
<reference evidence="13 14" key="1">
    <citation type="journal article" date="2015" name="Nature">
        <title>rRNA introns, odd ribosomes, and small enigmatic genomes across a large radiation of phyla.</title>
        <authorList>
            <person name="Brown C.T."/>
            <person name="Hug L.A."/>
            <person name="Thomas B.C."/>
            <person name="Sharon I."/>
            <person name="Castelle C.J."/>
            <person name="Singh A."/>
            <person name="Wilkins M.J."/>
            <person name="Williams K.H."/>
            <person name="Banfield J.F."/>
        </authorList>
    </citation>
    <scope>NUCLEOTIDE SEQUENCE [LARGE SCALE GENOMIC DNA]</scope>
</reference>
<dbReference type="Proteomes" id="UP000034320">
    <property type="component" value="Unassembled WGS sequence"/>
</dbReference>
<dbReference type="GO" id="GO:0016740">
    <property type="term" value="F:transferase activity"/>
    <property type="evidence" value="ECO:0007669"/>
    <property type="project" value="UniProtKB-KW"/>
</dbReference>
<keyword evidence="5" id="KW-0133">Cell shape</keyword>
<dbReference type="InterPro" id="IPR001460">
    <property type="entry name" value="PCN-bd_Tpept"/>
</dbReference>
<evidence type="ECO:0000256" key="5">
    <source>
        <dbReference type="ARBA" id="ARBA00022960"/>
    </source>
</evidence>
<dbReference type="GO" id="GO:0008800">
    <property type="term" value="F:beta-lactamase activity"/>
    <property type="evidence" value="ECO:0007669"/>
    <property type="project" value="UniProtKB-EC"/>
</dbReference>
<dbReference type="Gene3D" id="3.40.710.10">
    <property type="entry name" value="DD-peptidase/beta-lactamase superfamily"/>
    <property type="match status" value="1"/>
</dbReference>
<sequence length="565" mass="61959">MSANILGGIFPESVSGFSRHSKTSYNSKKSHERGYGRYYFFILLFVFGLGLLSTRLFSLTLIEGKAYRQLATENRIREMVITAPRGIIYDRNDNPLVRNIPLISDPKSTTREYIYGPVLASVLGYLGEVGPEELDIIPPLKSPDSDVYKMRDIVGKMGIEKIYDAHLRGIDGREMFEVDAANQYIRTLGRVDPRVGASLNLTLDLDLSKKAWELLKDKKGAVVVSEPESGAVLVLYSSPSFDPNNILKGNSLSEIFDNPDRPLFNRAISGQYPPGSTFKIITAIAGLSTGTITANTTYEDTGVVTVGDYSYSNWYFTQYGKTEGSVDLVKALRRSNDIYFYKVGEKIGIEKLAFWGKQFGLGKKLGIELAGETEGLMPDPVLQKKVKKEEWYLGNTYHTAIGQGDTLATPLQVNAWTNVIANGGFLCRPHLNAKSKKSCLDLNLEPSHIETVSRGMTEACSAGGTGWPLFNFMVDNPQLKIDGVNFLEGPTASGSARPKVSIPVGCKTGTAEFGDPDNKTHAWFTAFAPAAKPQLAVTVLIEEGGEGSSVAGPIVRDILKAWFER</sequence>
<protein>
    <submittedName>
        <fullName evidence="13">Peptidoglycan glycosyltransferase</fullName>
    </submittedName>
</protein>
<accession>A0A0G1BNX3</accession>
<keyword evidence="8 10" id="KW-0472">Membrane</keyword>
<dbReference type="InterPro" id="IPR012338">
    <property type="entry name" value="Beta-lactam/transpept-like"/>
</dbReference>
<dbReference type="Pfam" id="PF03717">
    <property type="entry name" value="PBP_dimer"/>
    <property type="match status" value="1"/>
</dbReference>
<evidence type="ECO:0000256" key="6">
    <source>
        <dbReference type="ARBA" id="ARBA00022984"/>
    </source>
</evidence>
<evidence type="ECO:0000313" key="13">
    <source>
        <dbReference type="EMBL" id="KKS47981.1"/>
    </source>
</evidence>
<evidence type="ECO:0000256" key="4">
    <source>
        <dbReference type="ARBA" id="ARBA00022692"/>
    </source>
</evidence>
<keyword evidence="3" id="KW-1003">Cell membrane</keyword>
<dbReference type="GO" id="GO:0008658">
    <property type="term" value="F:penicillin binding"/>
    <property type="evidence" value="ECO:0007669"/>
    <property type="project" value="InterPro"/>
</dbReference>
<keyword evidence="7 10" id="KW-1133">Transmembrane helix</keyword>
<dbReference type="SUPFAM" id="SSF56601">
    <property type="entry name" value="beta-lactamase/transpeptidase-like"/>
    <property type="match status" value="1"/>
</dbReference>
<evidence type="ECO:0000256" key="8">
    <source>
        <dbReference type="ARBA" id="ARBA00023136"/>
    </source>
</evidence>
<proteinExistence type="predicted"/>
<dbReference type="InterPro" id="IPR050515">
    <property type="entry name" value="Beta-lactam/transpept"/>
</dbReference>
<dbReference type="PANTHER" id="PTHR30627:SF2">
    <property type="entry name" value="PEPTIDOGLYCAN D,D-TRANSPEPTIDASE MRDA"/>
    <property type="match status" value="1"/>
</dbReference>
<dbReference type="Pfam" id="PF00905">
    <property type="entry name" value="Transpeptidase"/>
    <property type="match status" value="1"/>
</dbReference>
<gene>
    <name evidence="13" type="ORF">UV09_C0001G0013</name>
</gene>
<keyword evidence="4 10" id="KW-0812">Transmembrane</keyword>
<evidence type="ECO:0000256" key="9">
    <source>
        <dbReference type="ARBA" id="ARBA00023316"/>
    </source>
</evidence>
<evidence type="ECO:0000256" key="10">
    <source>
        <dbReference type="SAM" id="Phobius"/>
    </source>
</evidence>
<dbReference type="EMBL" id="LCDD01000001">
    <property type="protein sequence ID" value="KKS47981.1"/>
    <property type="molecule type" value="Genomic_DNA"/>
</dbReference>
<dbReference type="GO" id="GO:0071555">
    <property type="term" value="P:cell wall organization"/>
    <property type="evidence" value="ECO:0007669"/>
    <property type="project" value="TreeGrafter"/>
</dbReference>